<accession>A0A7X1ZFG9</accession>
<gene>
    <name evidence="1" type="ORF">GHC57_12690</name>
</gene>
<dbReference type="Pfam" id="PF10013">
    <property type="entry name" value="DUF2256"/>
    <property type="match status" value="1"/>
</dbReference>
<name>A0A7X1ZFG9_9PROT</name>
<evidence type="ECO:0000313" key="2">
    <source>
        <dbReference type="Proteomes" id="UP000434582"/>
    </source>
</evidence>
<proteinExistence type="predicted"/>
<dbReference type="Proteomes" id="UP000434582">
    <property type="component" value="Unassembled WGS sequence"/>
</dbReference>
<dbReference type="PANTHER" id="PTHR37463">
    <property type="entry name" value="GSL3115 PROTEIN"/>
    <property type="match status" value="1"/>
</dbReference>
<dbReference type="InterPro" id="IPR017136">
    <property type="entry name" value="UCP037205"/>
</dbReference>
<keyword evidence="2" id="KW-1185">Reference proteome</keyword>
<dbReference type="RefSeq" id="WP_153344792.1">
    <property type="nucleotide sequence ID" value="NZ_WIVE01000040.1"/>
</dbReference>
<dbReference type="OrthoDB" id="27194at2"/>
<organism evidence="1 2">
    <name type="scientific">Roseospira navarrensis</name>
    <dbReference type="NCBI Taxonomy" id="140058"/>
    <lineage>
        <taxon>Bacteria</taxon>
        <taxon>Pseudomonadati</taxon>
        <taxon>Pseudomonadota</taxon>
        <taxon>Alphaproteobacteria</taxon>
        <taxon>Rhodospirillales</taxon>
        <taxon>Rhodospirillaceae</taxon>
        <taxon>Roseospira</taxon>
    </lineage>
</organism>
<dbReference type="PIRSF" id="PIRSF037205">
    <property type="entry name" value="UCP037205"/>
    <property type="match status" value="1"/>
</dbReference>
<comment type="caution">
    <text evidence="1">The sequence shown here is derived from an EMBL/GenBank/DDBJ whole genome shotgun (WGS) entry which is preliminary data.</text>
</comment>
<dbReference type="PANTHER" id="PTHR37463:SF1">
    <property type="entry name" value="DUF2256 DOMAIN-CONTAINING PROTEIN"/>
    <property type="match status" value="1"/>
</dbReference>
<reference evidence="1 2" key="1">
    <citation type="submission" date="2019-10" db="EMBL/GenBank/DDBJ databases">
        <title>Draft whole-genome sequence of the purple nonsulfur photosynthetic bacterium Roseospira navarrensis DSM 15114.</title>
        <authorList>
            <person name="Kyndt J.A."/>
            <person name="Meyer T.E."/>
        </authorList>
    </citation>
    <scope>NUCLEOTIDE SEQUENCE [LARGE SCALE GENOMIC DNA]</scope>
    <source>
        <strain evidence="1 2">DSM 15114</strain>
    </source>
</reference>
<dbReference type="EMBL" id="WIVE01000040">
    <property type="protein sequence ID" value="MQX37377.1"/>
    <property type="molecule type" value="Genomic_DNA"/>
</dbReference>
<dbReference type="AlphaFoldDB" id="A0A7X1ZFG9"/>
<evidence type="ECO:0000313" key="1">
    <source>
        <dbReference type="EMBL" id="MQX37377.1"/>
    </source>
</evidence>
<protein>
    <submittedName>
        <fullName evidence="1">DUF2256 domain-containing protein</fullName>
    </submittedName>
</protein>
<sequence length="55" mass="6539">MVHVVRFKRDLPTRTCAVCGRPFTWRRKWAACWDQVRSCSNRCRRNRSTKGPTPC</sequence>